<evidence type="ECO:0000313" key="1">
    <source>
        <dbReference type="EMBL" id="MCI61330.1"/>
    </source>
</evidence>
<reference evidence="1 2" key="1">
    <citation type="journal article" date="2018" name="Front. Plant Sci.">
        <title>Red Clover (Trifolium pratense) and Zigzag Clover (T. medium) - A Picture of Genomic Similarities and Differences.</title>
        <authorList>
            <person name="Dluhosova J."/>
            <person name="Istvanek J."/>
            <person name="Nedelnik J."/>
            <person name="Repkova J."/>
        </authorList>
    </citation>
    <scope>NUCLEOTIDE SEQUENCE [LARGE SCALE GENOMIC DNA]</scope>
    <source>
        <strain evidence="2">cv. 10/8</strain>
        <tissue evidence="1">Leaf</tissue>
    </source>
</reference>
<proteinExistence type="predicted"/>
<evidence type="ECO:0000313" key="2">
    <source>
        <dbReference type="Proteomes" id="UP000265520"/>
    </source>
</evidence>
<feature type="non-terminal residue" evidence="1">
    <location>
        <position position="42"/>
    </location>
</feature>
<protein>
    <submittedName>
        <fullName evidence="1">Pentatricopeptide repeat-containing protein</fullName>
    </submittedName>
</protein>
<comment type="caution">
    <text evidence="1">The sequence shown here is derived from an EMBL/GenBank/DDBJ whole genome shotgun (WGS) entry which is preliminary data.</text>
</comment>
<organism evidence="1 2">
    <name type="scientific">Trifolium medium</name>
    <dbReference type="NCBI Taxonomy" id="97028"/>
    <lineage>
        <taxon>Eukaryota</taxon>
        <taxon>Viridiplantae</taxon>
        <taxon>Streptophyta</taxon>
        <taxon>Embryophyta</taxon>
        <taxon>Tracheophyta</taxon>
        <taxon>Spermatophyta</taxon>
        <taxon>Magnoliopsida</taxon>
        <taxon>eudicotyledons</taxon>
        <taxon>Gunneridae</taxon>
        <taxon>Pentapetalae</taxon>
        <taxon>rosids</taxon>
        <taxon>fabids</taxon>
        <taxon>Fabales</taxon>
        <taxon>Fabaceae</taxon>
        <taxon>Papilionoideae</taxon>
        <taxon>50 kb inversion clade</taxon>
        <taxon>NPAAA clade</taxon>
        <taxon>Hologalegina</taxon>
        <taxon>IRL clade</taxon>
        <taxon>Trifolieae</taxon>
        <taxon>Trifolium</taxon>
    </lineage>
</organism>
<sequence length="42" mass="4905">MDDKLLASLIDMYAKCGEIESASSVFYEHKVKRKVWPWNAMI</sequence>
<name>A0A392TMG6_9FABA</name>
<accession>A0A392TMG6</accession>
<keyword evidence="2" id="KW-1185">Reference proteome</keyword>
<dbReference type="EMBL" id="LXQA010597846">
    <property type="protein sequence ID" value="MCI61330.1"/>
    <property type="molecule type" value="Genomic_DNA"/>
</dbReference>
<dbReference type="AlphaFoldDB" id="A0A392TMG6"/>
<dbReference type="Proteomes" id="UP000265520">
    <property type="component" value="Unassembled WGS sequence"/>
</dbReference>